<dbReference type="Pfam" id="PF14286">
    <property type="entry name" value="DHHW"/>
    <property type="match status" value="1"/>
</dbReference>
<accession>A0A9D1JL03</accession>
<comment type="caution">
    <text evidence="1">The sequence shown here is derived from an EMBL/GenBank/DDBJ whole genome shotgun (WGS) entry which is preliminary data.</text>
</comment>
<proteinExistence type="predicted"/>
<reference evidence="1" key="2">
    <citation type="journal article" date="2021" name="PeerJ">
        <title>Extensive microbial diversity within the chicken gut microbiome revealed by metagenomics and culture.</title>
        <authorList>
            <person name="Gilroy R."/>
            <person name="Ravi A."/>
            <person name="Getino M."/>
            <person name="Pursley I."/>
            <person name="Horton D.L."/>
            <person name="Alikhan N.F."/>
            <person name="Baker D."/>
            <person name="Gharbi K."/>
            <person name="Hall N."/>
            <person name="Watson M."/>
            <person name="Adriaenssens E.M."/>
            <person name="Foster-Nyarko E."/>
            <person name="Jarju S."/>
            <person name="Secka A."/>
            <person name="Antonio M."/>
            <person name="Oren A."/>
            <person name="Chaudhuri R.R."/>
            <person name="La Ragione R."/>
            <person name="Hildebrand F."/>
            <person name="Pallen M.J."/>
        </authorList>
    </citation>
    <scope>NUCLEOTIDE SEQUENCE</scope>
    <source>
        <strain evidence="1">CHK190-19873</strain>
    </source>
</reference>
<name>A0A9D1JL03_9FIRM</name>
<dbReference type="AlphaFoldDB" id="A0A9D1JL03"/>
<protein>
    <recommendedName>
        <fullName evidence="3">DHHW protein</fullName>
    </recommendedName>
</protein>
<dbReference type="EMBL" id="DVIQ01000099">
    <property type="protein sequence ID" value="HIS32761.1"/>
    <property type="molecule type" value="Genomic_DNA"/>
</dbReference>
<evidence type="ECO:0000313" key="2">
    <source>
        <dbReference type="Proteomes" id="UP000823935"/>
    </source>
</evidence>
<organism evidence="1 2">
    <name type="scientific">Candidatus Limivivens intestinipullorum</name>
    <dbReference type="NCBI Taxonomy" id="2840858"/>
    <lineage>
        <taxon>Bacteria</taxon>
        <taxon>Bacillati</taxon>
        <taxon>Bacillota</taxon>
        <taxon>Clostridia</taxon>
        <taxon>Lachnospirales</taxon>
        <taxon>Lachnospiraceae</taxon>
        <taxon>Lachnospiraceae incertae sedis</taxon>
        <taxon>Candidatus Limivivens</taxon>
    </lineage>
</organism>
<gene>
    <name evidence="1" type="ORF">IAB44_14635</name>
</gene>
<dbReference type="InterPro" id="IPR025945">
    <property type="entry name" value="DHHW"/>
</dbReference>
<evidence type="ECO:0000313" key="1">
    <source>
        <dbReference type="EMBL" id="HIS32761.1"/>
    </source>
</evidence>
<dbReference type="Proteomes" id="UP000823935">
    <property type="component" value="Unassembled WGS sequence"/>
</dbReference>
<reference evidence="1" key="1">
    <citation type="submission" date="2020-10" db="EMBL/GenBank/DDBJ databases">
        <authorList>
            <person name="Gilroy R."/>
        </authorList>
    </citation>
    <scope>NUCLEOTIDE SEQUENCE</scope>
    <source>
        <strain evidence="1">CHK190-19873</strain>
    </source>
</reference>
<sequence>MKKVQNWIVTILFLAVIFGTTALTILHKPQDFSERENRALAQLPIPTVDSVFSGDFASDYETYLSDQFVGRDQWISLKTRVERMAGKQEIKDVYYARDNYLIESHNGTFETDQAKTNIRLLAQFAEIYRSQFPEEHMTVMVVPNAVEVLDYLLPLYAPDSGERAYLDAIEAALPEGVWFESEPVLKDHVEDQLYYRTDHHWTTLAAFYVYEAWADSLGLSTAGLSTYTRETLTTDFLGTIESKVGGTVTPDSIQRFVPANPAAYTVNYNNGQDTGTDLYHMDMLETKDKYAVFFGGNQGLVQVNVDNGQARKLLVVKDSYANCFVPFAFENFGQVDMVDVRYYNGSLSELIGTGEYTDLLFLYNASGFAEDVSLQRLLN</sequence>
<evidence type="ECO:0008006" key="3">
    <source>
        <dbReference type="Google" id="ProtNLM"/>
    </source>
</evidence>